<keyword evidence="2" id="KW-1185">Reference proteome</keyword>
<protein>
    <recommendedName>
        <fullName evidence="3">Retrotransposon Copia-like N-terminal domain-containing protein</fullName>
    </recommendedName>
</protein>
<evidence type="ECO:0008006" key="3">
    <source>
        <dbReference type="Google" id="ProtNLM"/>
    </source>
</evidence>
<dbReference type="AlphaFoldDB" id="A0A5N6NER0"/>
<proteinExistence type="predicted"/>
<comment type="caution">
    <text evidence="1">The sequence shown here is derived from an EMBL/GenBank/DDBJ whole genome shotgun (WGS) entry which is preliminary data.</text>
</comment>
<organism evidence="1 2">
    <name type="scientific">Mikania micrantha</name>
    <name type="common">bitter vine</name>
    <dbReference type="NCBI Taxonomy" id="192012"/>
    <lineage>
        <taxon>Eukaryota</taxon>
        <taxon>Viridiplantae</taxon>
        <taxon>Streptophyta</taxon>
        <taxon>Embryophyta</taxon>
        <taxon>Tracheophyta</taxon>
        <taxon>Spermatophyta</taxon>
        <taxon>Magnoliopsida</taxon>
        <taxon>eudicotyledons</taxon>
        <taxon>Gunneridae</taxon>
        <taxon>Pentapetalae</taxon>
        <taxon>asterids</taxon>
        <taxon>campanulids</taxon>
        <taxon>Asterales</taxon>
        <taxon>Asteraceae</taxon>
        <taxon>Asteroideae</taxon>
        <taxon>Heliantheae alliance</taxon>
        <taxon>Eupatorieae</taxon>
        <taxon>Mikania</taxon>
    </lineage>
</organism>
<gene>
    <name evidence="1" type="ORF">E3N88_23895</name>
</gene>
<dbReference type="Pfam" id="PF14223">
    <property type="entry name" value="Retrotran_gag_2"/>
    <property type="match status" value="1"/>
</dbReference>
<reference evidence="1 2" key="1">
    <citation type="submission" date="2019-05" db="EMBL/GenBank/DDBJ databases">
        <title>Mikania micrantha, genome provides insights into the molecular mechanism of rapid growth.</title>
        <authorList>
            <person name="Liu B."/>
        </authorList>
    </citation>
    <scope>NUCLEOTIDE SEQUENCE [LARGE SCALE GENOMIC DNA]</scope>
    <source>
        <strain evidence="1">NLD-2019</strain>
        <tissue evidence="1">Leaf</tissue>
    </source>
</reference>
<accession>A0A5N6NER0</accession>
<dbReference type="PANTHER" id="PTHR35317:SF23">
    <property type="entry name" value="OS04G0629600 PROTEIN"/>
    <property type="match status" value="1"/>
</dbReference>
<dbReference type="OrthoDB" id="2014122at2759"/>
<evidence type="ECO:0000313" key="2">
    <source>
        <dbReference type="Proteomes" id="UP000326396"/>
    </source>
</evidence>
<name>A0A5N6NER0_9ASTR</name>
<sequence>MEDLALMANQNHRIQTLLLTENETGNSNKAPKLLTLDDYPHWKYRFEIHINGVDTNLWMMIEGGYLRPLNEDGTPMLVTRMTEPQRKLYDYEKKAYAILSQSIATDIFHQFRQFTSAKLLWDALQQRYEGNDALKSIKSKALRREFNSFMYVGNESLDELIARFYHLLSELFNHEVKTTTQEKIQCLADALPPKWESFLMVLKQNQMLAHMDINDFIQKLKEQEIENKWKAKRVVQVQDPSLYYSTPTVDKSTTHAPLKTAFVSKTSEAPSTA</sequence>
<dbReference type="EMBL" id="SZYD01000012">
    <property type="protein sequence ID" value="KAD4586294.1"/>
    <property type="molecule type" value="Genomic_DNA"/>
</dbReference>
<evidence type="ECO:0000313" key="1">
    <source>
        <dbReference type="EMBL" id="KAD4586294.1"/>
    </source>
</evidence>
<dbReference type="Proteomes" id="UP000326396">
    <property type="component" value="Linkage Group LG2"/>
</dbReference>
<dbReference type="PANTHER" id="PTHR35317">
    <property type="entry name" value="OS04G0629600 PROTEIN"/>
    <property type="match status" value="1"/>
</dbReference>